<dbReference type="EC" id="2.7.7.18" evidence="10"/>
<feature type="domain" description="Cytidyltransferase-like" evidence="11">
    <location>
        <begin position="5"/>
        <end position="174"/>
    </location>
</feature>
<name>A0ABR7ES52_9FIRM</name>
<keyword evidence="7 10" id="KW-0067">ATP-binding</keyword>
<evidence type="ECO:0000256" key="10">
    <source>
        <dbReference type="HAMAP-Rule" id="MF_00244"/>
    </source>
</evidence>
<dbReference type="InterPro" id="IPR014729">
    <property type="entry name" value="Rossmann-like_a/b/a_fold"/>
</dbReference>
<comment type="function">
    <text evidence="1 10">Catalyzes the reversible adenylation of nicotinate mononucleotide (NaMN) to nicotinic acid adenine dinucleotide (NaAD).</text>
</comment>
<dbReference type="Pfam" id="PF01467">
    <property type="entry name" value="CTP_transf_like"/>
    <property type="match status" value="1"/>
</dbReference>
<protein>
    <recommendedName>
        <fullName evidence="10">Probable nicotinate-nucleotide adenylyltransferase</fullName>
        <ecNumber evidence="10">2.7.7.18</ecNumber>
    </recommendedName>
    <alternativeName>
        <fullName evidence="10">Deamido-NAD(+) diphosphorylase</fullName>
    </alternativeName>
    <alternativeName>
        <fullName evidence="10">Deamido-NAD(+) pyrophosphorylase</fullName>
    </alternativeName>
    <alternativeName>
        <fullName evidence="10">Nicotinate mononucleotide adenylyltransferase</fullName>
        <shortName evidence="10">NaMN adenylyltransferase</shortName>
    </alternativeName>
</protein>
<dbReference type="Proteomes" id="UP000647235">
    <property type="component" value="Unassembled WGS sequence"/>
</dbReference>
<dbReference type="InterPro" id="IPR005248">
    <property type="entry name" value="NadD/NMNAT"/>
</dbReference>
<keyword evidence="13" id="KW-1185">Reference proteome</keyword>
<keyword evidence="3 10" id="KW-0662">Pyridine nucleotide biosynthesis</keyword>
<evidence type="ECO:0000256" key="3">
    <source>
        <dbReference type="ARBA" id="ARBA00022642"/>
    </source>
</evidence>
<comment type="caution">
    <text evidence="12">The sequence shown here is derived from an EMBL/GenBank/DDBJ whole genome shotgun (WGS) entry which is preliminary data.</text>
</comment>
<dbReference type="PANTHER" id="PTHR39321">
    <property type="entry name" value="NICOTINATE-NUCLEOTIDE ADENYLYLTRANSFERASE-RELATED"/>
    <property type="match status" value="1"/>
</dbReference>
<gene>
    <name evidence="10" type="primary">nadD</name>
    <name evidence="12" type="ORF">H8S07_02570</name>
</gene>
<dbReference type="CDD" id="cd02165">
    <property type="entry name" value="NMNAT"/>
    <property type="match status" value="1"/>
</dbReference>
<evidence type="ECO:0000256" key="1">
    <source>
        <dbReference type="ARBA" id="ARBA00002324"/>
    </source>
</evidence>
<evidence type="ECO:0000256" key="9">
    <source>
        <dbReference type="ARBA" id="ARBA00048721"/>
    </source>
</evidence>
<keyword evidence="8 10" id="KW-0520">NAD</keyword>
<keyword evidence="5 10" id="KW-0548">Nucleotidyltransferase</keyword>
<evidence type="ECO:0000259" key="11">
    <source>
        <dbReference type="Pfam" id="PF01467"/>
    </source>
</evidence>
<evidence type="ECO:0000313" key="12">
    <source>
        <dbReference type="EMBL" id="MBC5664172.1"/>
    </source>
</evidence>
<accession>A0ABR7ES52</accession>
<dbReference type="EMBL" id="JACOOY010000002">
    <property type="protein sequence ID" value="MBC5664172.1"/>
    <property type="molecule type" value="Genomic_DNA"/>
</dbReference>
<keyword evidence="6 10" id="KW-0547">Nucleotide-binding</keyword>
<dbReference type="NCBIfam" id="TIGR00125">
    <property type="entry name" value="cyt_tran_rel"/>
    <property type="match status" value="1"/>
</dbReference>
<dbReference type="SUPFAM" id="SSF52374">
    <property type="entry name" value="Nucleotidylyl transferase"/>
    <property type="match status" value="1"/>
</dbReference>
<keyword evidence="4 10" id="KW-0808">Transferase</keyword>
<sequence>MKIGIMGGTFDPIHNGHLMLGDTARDQFGLDVIWFMPNGRPPHKALDSIGSDTDMRAKMVELAIKDHKSFELQDYELKRKEVSYSYETLEYFHAVYPEDEFYFIIGADSLRDIEKWVHPERLLAVCHVLAAYRDEWNTRQTMLEHISYLNDKYHARIKLLQSPLIAISSHELRAKIRAGEPITGLVPAEVEAFIAKEGLYES</sequence>
<comment type="pathway">
    <text evidence="2 10">Cofactor biosynthesis; NAD(+) biosynthesis; deamido-NAD(+) from nicotinate D-ribonucleotide: step 1/1.</text>
</comment>
<comment type="similarity">
    <text evidence="10">Belongs to the NadD family.</text>
</comment>
<evidence type="ECO:0000256" key="2">
    <source>
        <dbReference type="ARBA" id="ARBA00005019"/>
    </source>
</evidence>
<dbReference type="Gene3D" id="3.40.50.620">
    <property type="entry name" value="HUPs"/>
    <property type="match status" value="1"/>
</dbReference>
<organism evidence="12 13">
    <name type="scientific">Dorea hominis</name>
    <dbReference type="NCBI Taxonomy" id="2763040"/>
    <lineage>
        <taxon>Bacteria</taxon>
        <taxon>Bacillati</taxon>
        <taxon>Bacillota</taxon>
        <taxon>Clostridia</taxon>
        <taxon>Lachnospirales</taxon>
        <taxon>Lachnospiraceae</taxon>
        <taxon>Dorea</taxon>
    </lineage>
</organism>
<dbReference type="HAMAP" id="MF_00244">
    <property type="entry name" value="NaMN_adenylyltr"/>
    <property type="match status" value="1"/>
</dbReference>
<dbReference type="InterPro" id="IPR004821">
    <property type="entry name" value="Cyt_trans-like"/>
</dbReference>
<dbReference type="NCBIfam" id="TIGR00482">
    <property type="entry name" value="nicotinate (nicotinamide) nucleotide adenylyltransferase"/>
    <property type="match status" value="1"/>
</dbReference>
<evidence type="ECO:0000256" key="7">
    <source>
        <dbReference type="ARBA" id="ARBA00022840"/>
    </source>
</evidence>
<evidence type="ECO:0000256" key="4">
    <source>
        <dbReference type="ARBA" id="ARBA00022679"/>
    </source>
</evidence>
<comment type="catalytic activity">
    <reaction evidence="9 10">
        <text>nicotinate beta-D-ribonucleotide + ATP + H(+) = deamido-NAD(+) + diphosphate</text>
        <dbReference type="Rhea" id="RHEA:22860"/>
        <dbReference type="ChEBI" id="CHEBI:15378"/>
        <dbReference type="ChEBI" id="CHEBI:30616"/>
        <dbReference type="ChEBI" id="CHEBI:33019"/>
        <dbReference type="ChEBI" id="CHEBI:57502"/>
        <dbReference type="ChEBI" id="CHEBI:58437"/>
        <dbReference type="EC" id="2.7.7.18"/>
    </reaction>
</comment>
<dbReference type="NCBIfam" id="NF000840">
    <property type="entry name" value="PRK00071.1-3"/>
    <property type="match status" value="1"/>
</dbReference>
<dbReference type="PANTHER" id="PTHR39321:SF3">
    <property type="entry name" value="PHOSPHOPANTETHEINE ADENYLYLTRANSFERASE"/>
    <property type="match status" value="1"/>
</dbReference>
<dbReference type="RefSeq" id="WP_118519355.1">
    <property type="nucleotide sequence ID" value="NZ_JACOOY010000002.1"/>
</dbReference>
<evidence type="ECO:0000313" key="13">
    <source>
        <dbReference type="Proteomes" id="UP000647235"/>
    </source>
</evidence>
<dbReference type="GO" id="GO:0004515">
    <property type="term" value="F:nicotinate-nucleotide adenylyltransferase activity"/>
    <property type="evidence" value="ECO:0007669"/>
    <property type="project" value="UniProtKB-EC"/>
</dbReference>
<proteinExistence type="inferred from homology"/>
<evidence type="ECO:0000256" key="5">
    <source>
        <dbReference type="ARBA" id="ARBA00022695"/>
    </source>
</evidence>
<evidence type="ECO:0000256" key="8">
    <source>
        <dbReference type="ARBA" id="ARBA00023027"/>
    </source>
</evidence>
<reference evidence="12 13" key="1">
    <citation type="submission" date="2020-08" db="EMBL/GenBank/DDBJ databases">
        <title>Genome public.</title>
        <authorList>
            <person name="Liu C."/>
            <person name="Sun Q."/>
        </authorList>
    </citation>
    <scope>NUCLEOTIDE SEQUENCE [LARGE SCALE GENOMIC DNA]</scope>
    <source>
        <strain evidence="12 13">NSJ-36</strain>
    </source>
</reference>
<evidence type="ECO:0000256" key="6">
    <source>
        <dbReference type="ARBA" id="ARBA00022741"/>
    </source>
</evidence>